<evidence type="ECO:0000256" key="1">
    <source>
        <dbReference type="ARBA" id="ARBA00009799"/>
    </source>
</evidence>
<keyword evidence="2" id="KW-0436">Ligase</keyword>
<keyword evidence="9" id="KW-0464">Manganese</keyword>
<evidence type="ECO:0000256" key="8">
    <source>
        <dbReference type="ARBA" id="ARBA00022975"/>
    </source>
</evidence>
<evidence type="ECO:0000256" key="4">
    <source>
        <dbReference type="ARBA" id="ARBA00022737"/>
    </source>
</evidence>
<dbReference type="Pfam" id="PF02787">
    <property type="entry name" value="CPSase_L_D3"/>
    <property type="match status" value="1"/>
</dbReference>
<dbReference type="Gene3D" id="3.40.50.20">
    <property type="match status" value="2"/>
</dbReference>
<evidence type="ECO:0000256" key="7">
    <source>
        <dbReference type="ARBA" id="ARBA00022842"/>
    </source>
</evidence>
<protein>
    <submittedName>
        <fullName evidence="13">ATP-grasp domain-containing protein</fullName>
    </submittedName>
</protein>
<proteinExistence type="inferred from homology"/>
<dbReference type="PANTHER" id="PTHR11405">
    <property type="entry name" value="CARBAMOYLTRANSFERASE FAMILY MEMBER"/>
    <property type="match status" value="1"/>
</dbReference>
<dbReference type="GO" id="GO:0006541">
    <property type="term" value="P:glutamine metabolic process"/>
    <property type="evidence" value="ECO:0007669"/>
    <property type="project" value="TreeGrafter"/>
</dbReference>
<dbReference type="OrthoDB" id="9804197at2"/>
<evidence type="ECO:0000256" key="3">
    <source>
        <dbReference type="ARBA" id="ARBA00022723"/>
    </source>
</evidence>
<dbReference type="PRINTS" id="PR00098">
    <property type="entry name" value="CPSASE"/>
</dbReference>
<evidence type="ECO:0000256" key="6">
    <source>
        <dbReference type="ARBA" id="ARBA00022840"/>
    </source>
</evidence>
<evidence type="ECO:0000256" key="5">
    <source>
        <dbReference type="ARBA" id="ARBA00022741"/>
    </source>
</evidence>
<dbReference type="SUPFAM" id="SSF56059">
    <property type="entry name" value="Glutathione synthetase ATP-binding domain-like"/>
    <property type="match status" value="1"/>
</dbReference>
<keyword evidence="3" id="KW-0479">Metal-binding</keyword>
<dbReference type="Pfam" id="PF25596">
    <property type="entry name" value="CPSase_L_D1"/>
    <property type="match status" value="2"/>
</dbReference>
<dbReference type="InterPro" id="IPR036897">
    <property type="entry name" value="CarbamoylP_synth_lsu_oligo_sf"/>
</dbReference>
<dbReference type="GO" id="GO:0046872">
    <property type="term" value="F:metal ion binding"/>
    <property type="evidence" value="ECO:0007669"/>
    <property type="project" value="UniProtKB-KW"/>
</dbReference>
<dbReference type="SMART" id="SM01096">
    <property type="entry name" value="CPSase_L_D3"/>
    <property type="match status" value="1"/>
</dbReference>
<dbReference type="GO" id="GO:0004087">
    <property type="term" value="F:carbamoyl-phosphate synthase (ammonia) activity"/>
    <property type="evidence" value="ECO:0007669"/>
    <property type="project" value="UniProtKB-EC"/>
</dbReference>
<evidence type="ECO:0000259" key="12">
    <source>
        <dbReference type="PROSITE" id="PS50975"/>
    </source>
</evidence>
<dbReference type="RefSeq" id="WP_161003224.1">
    <property type="nucleotide sequence ID" value="NZ_WEZQ01000005.1"/>
</dbReference>
<keyword evidence="8" id="KW-0665">Pyrimidine biosynthesis</keyword>
<evidence type="ECO:0000313" key="14">
    <source>
        <dbReference type="Proteomes" id="UP000449209"/>
    </source>
</evidence>
<accession>A0A6N9I2Z4</accession>
<name>A0A6N9I2Z4_9LACO</name>
<dbReference type="GO" id="GO:0005737">
    <property type="term" value="C:cytoplasm"/>
    <property type="evidence" value="ECO:0007669"/>
    <property type="project" value="TreeGrafter"/>
</dbReference>
<dbReference type="GO" id="GO:0004088">
    <property type="term" value="F:carbamoyl-phosphate synthase (glutamine-hydrolyzing) activity"/>
    <property type="evidence" value="ECO:0007669"/>
    <property type="project" value="TreeGrafter"/>
</dbReference>
<comment type="caution">
    <text evidence="13">The sequence shown here is derived from an EMBL/GenBank/DDBJ whole genome shotgun (WGS) entry which is preliminary data.</text>
</comment>
<organism evidence="13 14">
    <name type="scientific">Furfurilactobacillus milii</name>
    <dbReference type="NCBI Taxonomy" id="2888272"/>
    <lineage>
        <taxon>Bacteria</taxon>
        <taxon>Bacillati</taxon>
        <taxon>Bacillota</taxon>
        <taxon>Bacilli</taxon>
        <taxon>Lactobacillales</taxon>
        <taxon>Lactobacillaceae</taxon>
        <taxon>Furfurilactobacillus</taxon>
    </lineage>
</organism>
<evidence type="ECO:0000313" key="13">
    <source>
        <dbReference type="EMBL" id="MYV16723.1"/>
    </source>
</evidence>
<reference evidence="13 14" key="1">
    <citation type="journal article" date="2019" name="Appl. Environ. Microbiol.">
        <title>Genetic determinants of hydroxycinnamic acid metabolism in heterofermentative lactobacilli.</title>
        <authorList>
            <person name="Gaur G."/>
            <person name="Oh J.H."/>
            <person name="Filannino P."/>
            <person name="Gobbetti M."/>
            <person name="van Pijkeren J.P."/>
            <person name="Ganzle M.G."/>
        </authorList>
    </citation>
    <scope>NUCLEOTIDE SEQUENCE [LARGE SCALE GENOMIC DNA]</scope>
    <source>
        <strain evidence="13 14">C5</strain>
    </source>
</reference>
<dbReference type="InterPro" id="IPR005483">
    <property type="entry name" value="CPSase_dom"/>
</dbReference>
<evidence type="ECO:0000256" key="11">
    <source>
        <dbReference type="PROSITE-ProRule" id="PRU00409"/>
    </source>
</evidence>
<dbReference type="Proteomes" id="UP000449209">
    <property type="component" value="Unassembled WGS sequence"/>
</dbReference>
<dbReference type="GO" id="GO:0005524">
    <property type="term" value="F:ATP binding"/>
    <property type="evidence" value="ECO:0007669"/>
    <property type="project" value="UniProtKB-UniRule"/>
</dbReference>
<sequence length="862" mass="95464">MAEETSQGAQTTAQLAAFNQAEHSAEKTASVHQRLLVIGDGPNDFGHETELDAATYQTLSVLHKHNYDTVYLNNNPFSFSMENACGATVIMGDPSDVATVRQVIESEHITSIVPTVGGLTAMRTVEELIAHDYLDDKHINVLGMPLTTVRLINNPALMNQTLRDLGEPVITSQVASTTSDAFDIARQVGFPVIVKSVAPRGEGDRVLAENADQLDVALSAAFERSRTRQVIVDQSIVGLKEVSFEVLRDARGTELLLGAMEDMDPVGIHAADSIEVTPIQTLTDREYQKLRQAAFHVARRLHIVGVMHVQFALDPVLDNYFIMKVNPYYDRVSAMLSRASGYPIALVAANVMTGISLPEVRLSSRFAKRTALIEPVLDHVVVRFPIFAFDEAERRGVKVDRQLTTVQKSVGATLGIGRSLEEAMLKAMRAAHYHNRDFAFDALSKLSDNDLIQQLIHPHDNRMMLLLEAIRRGYQSDELAELTQIDEFYFHKLRNIYNLEVDIAAHSGSEEWLQRAKYYGFSDGLIAQLWQTNADAVMNQAHTAGIIPTYKTVEPTAGEFSEVVPTFYSTYELENESRPLADNTALVVTTGAFRLGDGAAGEYVMSTVISELHQQGIKTVVVNNNPNAISLIPQLTDKQYLEPQEISDILGIIDLEHPRWVFVPGNRLKLIGALRLRHINVIVINKDKASKAAQDGDQFLTRVVYHTNKIGVADPVEIAQTAYHAPTHRLVVDNQGVPGIDAEPGSMRQSGFYNTLFSAFSGHSRMVTTALPFPEFGLLNKGTGINWIRMLVRALLDKTTAADRRDFSQGPFITATRGDVEMVDIPVNLDTRWRANLPLAGAQFKLGAKINVKFPYEFKIIN</sequence>
<dbReference type="InterPro" id="IPR058047">
    <property type="entry name" value="CPSase_preATP-grasp"/>
</dbReference>
<dbReference type="PROSITE" id="PS50975">
    <property type="entry name" value="ATP_GRASP"/>
    <property type="match status" value="1"/>
</dbReference>
<comment type="catalytic activity">
    <reaction evidence="10">
        <text>hydrogencarbonate + NH4(+) + 2 ATP = carbamoyl phosphate + 2 ADP + phosphate + 2 H(+)</text>
        <dbReference type="Rhea" id="RHEA:18029"/>
        <dbReference type="ChEBI" id="CHEBI:15378"/>
        <dbReference type="ChEBI" id="CHEBI:17544"/>
        <dbReference type="ChEBI" id="CHEBI:28938"/>
        <dbReference type="ChEBI" id="CHEBI:30616"/>
        <dbReference type="ChEBI" id="CHEBI:43474"/>
        <dbReference type="ChEBI" id="CHEBI:58228"/>
        <dbReference type="ChEBI" id="CHEBI:456216"/>
        <dbReference type="EC" id="6.3.4.16"/>
    </reaction>
</comment>
<dbReference type="Pfam" id="PF02786">
    <property type="entry name" value="CPSase_L_D2"/>
    <property type="match status" value="1"/>
</dbReference>
<dbReference type="FunFam" id="1.10.1030.10:FF:000002">
    <property type="entry name" value="Carbamoyl-phosphate synthase large chain"/>
    <property type="match status" value="1"/>
</dbReference>
<evidence type="ECO:0000256" key="2">
    <source>
        <dbReference type="ARBA" id="ARBA00022598"/>
    </source>
</evidence>
<dbReference type="AlphaFoldDB" id="A0A6N9I2Z4"/>
<evidence type="ECO:0000256" key="9">
    <source>
        <dbReference type="ARBA" id="ARBA00023211"/>
    </source>
</evidence>
<dbReference type="PANTHER" id="PTHR11405:SF53">
    <property type="entry name" value="CARBAMOYL-PHOSPHATE SYNTHASE [AMMONIA], MITOCHONDRIAL"/>
    <property type="match status" value="1"/>
</dbReference>
<dbReference type="InterPro" id="IPR011761">
    <property type="entry name" value="ATP-grasp"/>
</dbReference>
<dbReference type="SUPFAM" id="SSF48108">
    <property type="entry name" value="Carbamoyl phosphate synthetase, large subunit connection domain"/>
    <property type="match status" value="1"/>
</dbReference>
<dbReference type="SUPFAM" id="SSF52440">
    <property type="entry name" value="PreATP-grasp domain"/>
    <property type="match status" value="2"/>
</dbReference>
<dbReference type="EMBL" id="WEZQ01000005">
    <property type="protein sequence ID" value="MYV16723.1"/>
    <property type="molecule type" value="Genomic_DNA"/>
</dbReference>
<keyword evidence="4" id="KW-0677">Repeat</keyword>
<keyword evidence="6 11" id="KW-0067">ATP-binding</keyword>
<evidence type="ECO:0000256" key="10">
    <source>
        <dbReference type="ARBA" id="ARBA00047359"/>
    </source>
</evidence>
<dbReference type="InterPro" id="IPR005479">
    <property type="entry name" value="CPAse_ATP-bd"/>
</dbReference>
<dbReference type="Gene3D" id="3.30.470.20">
    <property type="entry name" value="ATP-grasp fold, B domain"/>
    <property type="match status" value="1"/>
</dbReference>
<dbReference type="GO" id="GO:0006221">
    <property type="term" value="P:pyrimidine nucleotide biosynthetic process"/>
    <property type="evidence" value="ECO:0007669"/>
    <property type="project" value="UniProtKB-KW"/>
</dbReference>
<dbReference type="Gene3D" id="1.10.1030.10">
    <property type="entry name" value="Carbamoyl-phosphate synthetase, large subunit oligomerisation domain"/>
    <property type="match status" value="1"/>
</dbReference>
<keyword evidence="5 11" id="KW-0547">Nucleotide-binding</keyword>
<gene>
    <name evidence="13" type="ORF">GB993_04240</name>
</gene>
<dbReference type="InterPro" id="IPR016185">
    <property type="entry name" value="PreATP-grasp_dom_sf"/>
</dbReference>
<comment type="similarity">
    <text evidence="1">Belongs to the CarB family.</text>
</comment>
<feature type="domain" description="ATP-grasp" evidence="12">
    <location>
        <begin position="159"/>
        <end position="353"/>
    </location>
</feature>
<dbReference type="InterPro" id="IPR005480">
    <property type="entry name" value="CPSase_lsu_oligo"/>
</dbReference>
<keyword evidence="7" id="KW-0460">Magnesium</keyword>